<keyword evidence="6" id="KW-1185">Reference proteome</keyword>
<dbReference type="Pfam" id="PF13416">
    <property type="entry name" value="SBP_bac_8"/>
    <property type="match status" value="1"/>
</dbReference>
<keyword evidence="3" id="KW-0732">Signal</keyword>
<sequence length="454" mass="52872">MSPTYISKTVIINALAFTKNEEVQIYTFLVNRFNNYSKKNNLNITVNLNLLSPANSTAESLDFFTSIDSYLRKKSTKYDIYFYENIYTTKFEPHFINLKEWLPKEHIDMFTHVEKSESYFYNNKLVGLPAYLEHSIFYYNERLLNKYNKTVPRTWDDMIETGKYILDEEKKQNNTDLMGYSGGFIDDEIGTGGIYEFIYSFRDSIDDPLPEITSQNAVNALKTMKRIKNEISSDSIFKSLDYTIRILKNGNGLFIKFGHYNWVISSDYKITILPGCKEGLSGSILGGYNIGISKYSDKEKLEASVVTLLYMTSKEEQRRVITDFKKFSGITSLYNDEIVCKLKELCEINKNVQPIGRPISLTDDYNEYSEKFRHYVYKYLYGDDSVDPLEMLKKIDDLTRIHYISIYSKDSSIGIIITLSYIALSLIILSSSILLFIKKFKVCYVFMTKDFWIL</sequence>
<proteinExistence type="inferred from homology"/>
<gene>
    <name evidence="5" type="ORF">BCR32DRAFT_268347</name>
</gene>
<name>A0A1Y1X6M9_9FUNG</name>
<keyword evidence="4" id="KW-0472">Membrane</keyword>
<organism evidence="5 6">
    <name type="scientific">Anaeromyces robustus</name>
    <dbReference type="NCBI Taxonomy" id="1754192"/>
    <lineage>
        <taxon>Eukaryota</taxon>
        <taxon>Fungi</taxon>
        <taxon>Fungi incertae sedis</taxon>
        <taxon>Chytridiomycota</taxon>
        <taxon>Chytridiomycota incertae sedis</taxon>
        <taxon>Neocallimastigomycetes</taxon>
        <taxon>Neocallimastigales</taxon>
        <taxon>Neocallimastigaceae</taxon>
        <taxon>Anaeromyces</taxon>
    </lineage>
</organism>
<dbReference type="PANTHER" id="PTHR43649">
    <property type="entry name" value="ARABINOSE-BINDING PROTEIN-RELATED"/>
    <property type="match status" value="1"/>
</dbReference>
<keyword evidence="2" id="KW-0813">Transport</keyword>
<dbReference type="EMBL" id="MCFG01000121">
    <property type="protein sequence ID" value="ORX81335.1"/>
    <property type="molecule type" value="Genomic_DNA"/>
</dbReference>
<keyword evidence="4" id="KW-1133">Transmembrane helix</keyword>
<dbReference type="InterPro" id="IPR050490">
    <property type="entry name" value="Bact_solute-bd_prot1"/>
</dbReference>
<comment type="similarity">
    <text evidence="1">Belongs to the bacterial solute-binding protein 1 family.</text>
</comment>
<dbReference type="Proteomes" id="UP000193944">
    <property type="component" value="Unassembled WGS sequence"/>
</dbReference>
<evidence type="ECO:0000256" key="1">
    <source>
        <dbReference type="ARBA" id="ARBA00008520"/>
    </source>
</evidence>
<dbReference type="PANTHER" id="PTHR43649:SF34">
    <property type="entry name" value="ABC TRANSPORTER PERIPLASMIC-BINDING PROTEIN YCJN-RELATED"/>
    <property type="match status" value="1"/>
</dbReference>
<feature type="non-terminal residue" evidence="5">
    <location>
        <position position="454"/>
    </location>
</feature>
<evidence type="ECO:0000313" key="6">
    <source>
        <dbReference type="Proteomes" id="UP000193944"/>
    </source>
</evidence>
<dbReference type="SUPFAM" id="SSF53850">
    <property type="entry name" value="Periplasmic binding protein-like II"/>
    <property type="match status" value="1"/>
</dbReference>
<comment type="caution">
    <text evidence="5">The sequence shown here is derived from an EMBL/GenBank/DDBJ whole genome shotgun (WGS) entry which is preliminary data.</text>
</comment>
<evidence type="ECO:0000313" key="5">
    <source>
        <dbReference type="EMBL" id="ORX81335.1"/>
    </source>
</evidence>
<evidence type="ECO:0000256" key="3">
    <source>
        <dbReference type="ARBA" id="ARBA00022729"/>
    </source>
</evidence>
<keyword evidence="4" id="KW-0812">Transmembrane</keyword>
<protein>
    <submittedName>
        <fullName evidence="5">Periplasmic binding protein-like II</fullName>
    </submittedName>
</protein>
<reference evidence="5 6" key="2">
    <citation type="submission" date="2016-08" db="EMBL/GenBank/DDBJ databases">
        <title>Pervasive Adenine N6-methylation of Active Genes in Fungi.</title>
        <authorList>
            <consortium name="DOE Joint Genome Institute"/>
            <person name="Mondo S.J."/>
            <person name="Dannebaum R.O."/>
            <person name="Kuo R.C."/>
            <person name="Labutti K."/>
            <person name="Haridas S."/>
            <person name="Kuo A."/>
            <person name="Salamov A."/>
            <person name="Ahrendt S.R."/>
            <person name="Lipzen A."/>
            <person name="Sullivan W."/>
            <person name="Andreopoulos W.B."/>
            <person name="Clum A."/>
            <person name="Lindquist E."/>
            <person name="Daum C."/>
            <person name="Ramamoorthy G.K."/>
            <person name="Gryganskyi A."/>
            <person name="Culley D."/>
            <person name="Magnuson J.K."/>
            <person name="James T.Y."/>
            <person name="O'Malley M.A."/>
            <person name="Stajich J.E."/>
            <person name="Spatafora J.W."/>
            <person name="Visel A."/>
            <person name="Grigoriev I.V."/>
        </authorList>
    </citation>
    <scope>NUCLEOTIDE SEQUENCE [LARGE SCALE GENOMIC DNA]</scope>
    <source>
        <strain evidence="5 6">S4</strain>
    </source>
</reference>
<dbReference type="Gene3D" id="3.40.190.10">
    <property type="entry name" value="Periplasmic binding protein-like II"/>
    <property type="match status" value="2"/>
</dbReference>
<reference evidence="5 6" key="1">
    <citation type="submission" date="2016-08" db="EMBL/GenBank/DDBJ databases">
        <title>A Parts List for Fungal Cellulosomes Revealed by Comparative Genomics.</title>
        <authorList>
            <consortium name="DOE Joint Genome Institute"/>
            <person name="Haitjema C.H."/>
            <person name="Gilmore S.P."/>
            <person name="Henske J.K."/>
            <person name="Solomon K.V."/>
            <person name="De Groot R."/>
            <person name="Kuo A."/>
            <person name="Mondo S.J."/>
            <person name="Salamov A.A."/>
            <person name="Labutti K."/>
            <person name="Zhao Z."/>
            <person name="Chiniquy J."/>
            <person name="Barry K."/>
            <person name="Brewer H.M."/>
            <person name="Purvine S.O."/>
            <person name="Wright A.T."/>
            <person name="Boxma B."/>
            <person name="Van Alen T."/>
            <person name="Hackstein J.H."/>
            <person name="Baker S.E."/>
            <person name="Grigoriev I.V."/>
            <person name="O'Malley M.A."/>
        </authorList>
    </citation>
    <scope>NUCLEOTIDE SEQUENCE [LARGE SCALE GENOMIC DNA]</scope>
    <source>
        <strain evidence="5 6">S4</strain>
    </source>
</reference>
<accession>A0A1Y1X6M9</accession>
<dbReference type="OrthoDB" id="2157358at2759"/>
<evidence type="ECO:0000256" key="2">
    <source>
        <dbReference type="ARBA" id="ARBA00022448"/>
    </source>
</evidence>
<dbReference type="AlphaFoldDB" id="A0A1Y1X6M9"/>
<evidence type="ECO:0000256" key="4">
    <source>
        <dbReference type="SAM" id="Phobius"/>
    </source>
</evidence>
<feature type="transmembrane region" description="Helical" evidence="4">
    <location>
        <begin position="413"/>
        <end position="437"/>
    </location>
</feature>
<dbReference type="InterPro" id="IPR006059">
    <property type="entry name" value="SBP"/>
</dbReference>